<organism evidence="2 3">
    <name type="scientific">Verminephrobacter eiseniae (strain EF01-2)</name>
    <dbReference type="NCBI Taxonomy" id="391735"/>
    <lineage>
        <taxon>Bacteria</taxon>
        <taxon>Pseudomonadati</taxon>
        <taxon>Pseudomonadota</taxon>
        <taxon>Betaproteobacteria</taxon>
        <taxon>Burkholderiales</taxon>
        <taxon>Comamonadaceae</taxon>
        <taxon>Verminephrobacter</taxon>
    </lineage>
</organism>
<evidence type="ECO:0000256" key="1">
    <source>
        <dbReference type="SAM" id="MobiDB-lite"/>
    </source>
</evidence>
<gene>
    <name evidence="2" type="ordered locus">Veis_3300</name>
</gene>
<dbReference type="HOGENOM" id="CLU_2276261_0_0_4"/>
<sequence length="102" mass="10738">MCMRACLTLGIAPPIRPQSGIHDGPGFFRPWFVPKGLGTPDRPHHPYGAESAGRDHAHHPPHCVAGQGIQAAWTAPSAVPGNRSASIEKTNADNGLACQRGT</sequence>
<proteinExistence type="predicted"/>
<feature type="region of interest" description="Disordered" evidence="1">
    <location>
        <begin position="34"/>
        <end position="63"/>
    </location>
</feature>
<dbReference type="EMBL" id="CP000542">
    <property type="protein sequence ID" value="ABM59030.1"/>
    <property type="molecule type" value="Genomic_DNA"/>
</dbReference>
<evidence type="ECO:0000313" key="3">
    <source>
        <dbReference type="Proteomes" id="UP000000374"/>
    </source>
</evidence>
<dbReference type="AlphaFoldDB" id="A1WN23"/>
<keyword evidence="3" id="KW-1185">Reference proteome</keyword>
<dbReference type="Proteomes" id="UP000000374">
    <property type="component" value="Chromosome"/>
</dbReference>
<protein>
    <submittedName>
        <fullName evidence="2">Uncharacterized protein</fullName>
    </submittedName>
</protein>
<accession>A1WN23</accession>
<reference evidence="3" key="1">
    <citation type="submission" date="2006-12" db="EMBL/GenBank/DDBJ databases">
        <title>Complete sequence of chromosome 1 of Verminephrobacter eiseniae EF01-2.</title>
        <authorList>
            <person name="Copeland A."/>
            <person name="Lucas S."/>
            <person name="Lapidus A."/>
            <person name="Barry K."/>
            <person name="Detter J.C."/>
            <person name="Glavina del Rio T."/>
            <person name="Dalin E."/>
            <person name="Tice H."/>
            <person name="Pitluck S."/>
            <person name="Chertkov O."/>
            <person name="Brettin T."/>
            <person name="Bruce D."/>
            <person name="Han C."/>
            <person name="Tapia R."/>
            <person name="Gilna P."/>
            <person name="Schmutz J."/>
            <person name="Larimer F."/>
            <person name="Land M."/>
            <person name="Hauser L."/>
            <person name="Kyrpides N."/>
            <person name="Kim E."/>
            <person name="Stahl D."/>
            <person name="Richardson P."/>
        </authorList>
    </citation>
    <scope>NUCLEOTIDE SEQUENCE [LARGE SCALE GENOMIC DNA]</scope>
    <source>
        <strain evidence="3">EF01-2</strain>
    </source>
</reference>
<dbReference type="KEGG" id="vei:Veis_3300"/>
<feature type="region of interest" description="Disordered" evidence="1">
    <location>
        <begin position="77"/>
        <end position="102"/>
    </location>
</feature>
<feature type="compositionally biased region" description="Polar residues" evidence="1">
    <location>
        <begin position="83"/>
        <end position="93"/>
    </location>
</feature>
<evidence type="ECO:0000313" key="2">
    <source>
        <dbReference type="EMBL" id="ABM59030.1"/>
    </source>
</evidence>
<dbReference type="STRING" id="391735.Veis_3300"/>
<name>A1WN23_VEREI</name>